<dbReference type="OrthoDB" id="7358942at2"/>
<evidence type="ECO:0000313" key="2">
    <source>
        <dbReference type="Proteomes" id="UP000233293"/>
    </source>
</evidence>
<protein>
    <submittedName>
        <fullName evidence="1">Uncharacterized protein</fullName>
    </submittedName>
</protein>
<comment type="caution">
    <text evidence="1">The sequence shown here is derived from an EMBL/GenBank/DDBJ whole genome shotgun (WGS) entry which is preliminary data.</text>
</comment>
<reference evidence="2" key="1">
    <citation type="submission" date="2017-12" db="EMBL/GenBank/DDBJ databases">
        <title>Draft genome sequence of Telmatospirillum siberiense 26-4b1T, an acidotolerant peatland alphaproteobacterium potentially involved in sulfur cycling.</title>
        <authorList>
            <person name="Hausmann B."/>
            <person name="Pjevac P."/>
            <person name="Schreck K."/>
            <person name="Herbold C.W."/>
            <person name="Daims H."/>
            <person name="Wagner M."/>
            <person name="Pester M."/>
            <person name="Loy A."/>
        </authorList>
    </citation>
    <scope>NUCLEOTIDE SEQUENCE [LARGE SCALE GENOMIC DNA]</scope>
    <source>
        <strain evidence="2">26-4b1</strain>
    </source>
</reference>
<sequence>MSAKADVAVGDRFMKVGSYRMPAWTVARISCANVSLPHAYLEREGLSGDKITVAVPALTDSTLYRKLPTAAD</sequence>
<dbReference type="EMBL" id="PIUM01000036">
    <property type="protein sequence ID" value="PKU22182.1"/>
    <property type="molecule type" value="Genomic_DNA"/>
</dbReference>
<keyword evidence="2" id="KW-1185">Reference proteome</keyword>
<accession>A0A2N3PP56</accession>
<evidence type="ECO:0000313" key="1">
    <source>
        <dbReference type="EMBL" id="PKU22182.1"/>
    </source>
</evidence>
<name>A0A2N3PP56_9PROT</name>
<dbReference type="Proteomes" id="UP000233293">
    <property type="component" value="Unassembled WGS sequence"/>
</dbReference>
<gene>
    <name evidence="1" type="ORF">CWS72_22745</name>
</gene>
<dbReference type="AlphaFoldDB" id="A0A2N3PP56"/>
<organism evidence="1 2">
    <name type="scientific">Telmatospirillum siberiense</name>
    <dbReference type="NCBI Taxonomy" id="382514"/>
    <lineage>
        <taxon>Bacteria</taxon>
        <taxon>Pseudomonadati</taxon>
        <taxon>Pseudomonadota</taxon>
        <taxon>Alphaproteobacteria</taxon>
        <taxon>Rhodospirillales</taxon>
        <taxon>Rhodospirillaceae</taxon>
        <taxon>Telmatospirillum</taxon>
    </lineage>
</organism>
<proteinExistence type="predicted"/>
<dbReference type="RefSeq" id="WP_101252950.1">
    <property type="nucleotide sequence ID" value="NZ_PIUM01000036.1"/>
</dbReference>